<feature type="transmembrane region" description="Helical" evidence="2">
    <location>
        <begin position="81"/>
        <end position="101"/>
    </location>
</feature>
<dbReference type="PANTHER" id="PTHR21180:SF32">
    <property type="entry name" value="ENDONUCLEASE_EXONUCLEASE_PHOSPHATASE FAMILY DOMAIN-CONTAINING PROTEIN 1"/>
    <property type="match status" value="1"/>
</dbReference>
<dbReference type="GO" id="GO:0006281">
    <property type="term" value="P:DNA repair"/>
    <property type="evidence" value="ECO:0007669"/>
    <property type="project" value="InterPro"/>
</dbReference>
<dbReference type="EMBL" id="JAGSOG010000043">
    <property type="protein sequence ID" value="MBR7833908.1"/>
    <property type="molecule type" value="Genomic_DNA"/>
</dbReference>
<comment type="caution">
    <text evidence="4">The sequence shown here is derived from an EMBL/GenBank/DDBJ whole genome shotgun (WGS) entry which is preliminary data.</text>
</comment>
<dbReference type="RefSeq" id="WP_212528429.1">
    <property type="nucleotide sequence ID" value="NZ_JAGSOG010000043.1"/>
</dbReference>
<feature type="region of interest" description="Disordered" evidence="1">
    <location>
        <begin position="1"/>
        <end position="49"/>
    </location>
</feature>
<dbReference type="InterPro" id="IPR019554">
    <property type="entry name" value="Soluble_ligand-bd"/>
</dbReference>
<dbReference type="Proteomes" id="UP000675781">
    <property type="component" value="Unassembled WGS sequence"/>
</dbReference>
<dbReference type="Pfam" id="PF10531">
    <property type="entry name" value="SLBB"/>
    <property type="match status" value="1"/>
</dbReference>
<dbReference type="AlphaFoldDB" id="A0A941IRG3"/>
<feature type="compositionally biased region" description="Low complexity" evidence="1">
    <location>
        <begin position="141"/>
        <end position="150"/>
    </location>
</feature>
<keyword evidence="2" id="KW-1133">Transmembrane helix</keyword>
<feature type="domain" description="Helix-hairpin-helix DNA-binding motif class 1" evidence="3">
    <location>
        <begin position="299"/>
        <end position="318"/>
    </location>
</feature>
<organism evidence="4 5">
    <name type="scientific">Actinospica durhamensis</name>
    <dbReference type="NCBI Taxonomy" id="1508375"/>
    <lineage>
        <taxon>Bacteria</taxon>
        <taxon>Bacillati</taxon>
        <taxon>Actinomycetota</taxon>
        <taxon>Actinomycetes</taxon>
        <taxon>Catenulisporales</taxon>
        <taxon>Actinospicaceae</taxon>
        <taxon>Actinospica</taxon>
    </lineage>
</organism>
<dbReference type="InterPro" id="IPR051675">
    <property type="entry name" value="Endo/Exo/Phosphatase_dom_1"/>
</dbReference>
<reference evidence="4" key="1">
    <citation type="submission" date="2021-04" db="EMBL/GenBank/DDBJ databases">
        <title>Genome based classification of Actinospica acidithermotolerans sp. nov., an actinobacterium isolated from an Indonesian hot spring.</title>
        <authorList>
            <person name="Kusuma A.B."/>
            <person name="Putra K.E."/>
            <person name="Nafisah S."/>
            <person name="Loh J."/>
            <person name="Nouioui I."/>
            <person name="Goodfellow M."/>
        </authorList>
    </citation>
    <scope>NUCLEOTIDE SEQUENCE</scope>
    <source>
        <strain evidence="4">CSCA 57</strain>
    </source>
</reference>
<evidence type="ECO:0000259" key="3">
    <source>
        <dbReference type="SMART" id="SM00278"/>
    </source>
</evidence>
<evidence type="ECO:0000256" key="2">
    <source>
        <dbReference type="SAM" id="Phobius"/>
    </source>
</evidence>
<gene>
    <name evidence="4" type="ORF">KDL01_11560</name>
</gene>
<feature type="compositionally biased region" description="Low complexity" evidence="1">
    <location>
        <begin position="18"/>
        <end position="34"/>
    </location>
</feature>
<dbReference type="Pfam" id="PF12836">
    <property type="entry name" value="HHH_3"/>
    <property type="match status" value="1"/>
</dbReference>
<dbReference type="PANTHER" id="PTHR21180">
    <property type="entry name" value="ENDONUCLEASE/EXONUCLEASE/PHOSPHATASE FAMILY DOMAIN-CONTAINING PROTEIN 1"/>
    <property type="match status" value="1"/>
</dbReference>
<dbReference type="InterPro" id="IPR003583">
    <property type="entry name" value="Hlx-hairpin-Hlx_DNA-bd_motif"/>
</dbReference>
<dbReference type="SUPFAM" id="SSF47781">
    <property type="entry name" value="RuvA domain 2-like"/>
    <property type="match status" value="1"/>
</dbReference>
<feature type="domain" description="Helix-hairpin-helix DNA-binding motif class 1" evidence="3">
    <location>
        <begin position="269"/>
        <end position="288"/>
    </location>
</feature>
<protein>
    <submittedName>
        <fullName evidence="4">ComEA family DNA-binding protein</fullName>
    </submittedName>
</protein>
<feature type="region of interest" description="Disordered" evidence="1">
    <location>
        <begin position="233"/>
        <end position="257"/>
    </location>
</feature>
<keyword evidence="2" id="KW-0812">Transmembrane</keyword>
<evidence type="ECO:0000313" key="5">
    <source>
        <dbReference type="Proteomes" id="UP000675781"/>
    </source>
</evidence>
<keyword evidence="2" id="KW-0472">Membrane</keyword>
<feature type="region of interest" description="Disordered" evidence="1">
    <location>
        <begin position="112"/>
        <end position="176"/>
    </location>
</feature>
<sequence>MTDQDNHWRWATPDGVLGASARRGSAAGPGPAAEGIGGGPSGEAASGVPVGPTRLERWRDAVADRLPATLRGRWSLDRTTAIVLVVSVLLVAVVLGGWNWLRARPHELSVARTHPVAQGTGGVDEAGSARPMPELPPPRAAPADPRSRPQMPTPLPYPPLDATSVGGSGSGADPGVVVDVEGKVAHPGVRTLPSGSRVIDALTAAGGALPGTDLSTLNQAQVLVDGQQILVGISPPPGSGAGTSPSRPGGKRAHDGQLTPVRLNTATLSDLEQLPGIGPALAQRILDYRAAHGPFHSVDELQQVSGLGGSRFQNLEPLITL</sequence>
<keyword evidence="5" id="KW-1185">Reference proteome</keyword>
<dbReference type="GO" id="GO:0015628">
    <property type="term" value="P:protein secretion by the type II secretion system"/>
    <property type="evidence" value="ECO:0007669"/>
    <property type="project" value="TreeGrafter"/>
</dbReference>
<keyword evidence="4" id="KW-0238">DNA-binding</keyword>
<proteinExistence type="predicted"/>
<accession>A0A941IRG3</accession>
<dbReference type="InterPro" id="IPR010994">
    <property type="entry name" value="RuvA_2-like"/>
</dbReference>
<dbReference type="GO" id="GO:0003677">
    <property type="term" value="F:DNA binding"/>
    <property type="evidence" value="ECO:0007669"/>
    <property type="project" value="UniProtKB-KW"/>
</dbReference>
<dbReference type="SMART" id="SM00278">
    <property type="entry name" value="HhH1"/>
    <property type="match status" value="2"/>
</dbReference>
<evidence type="ECO:0000256" key="1">
    <source>
        <dbReference type="SAM" id="MobiDB-lite"/>
    </source>
</evidence>
<name>A0A941IRG3_9ACTN</name>
<dbReference type="GO" id="GO:0015627">
    <property type="term" value="C:type II protein secretion system complex"/>
    <property type="evidence" value="ECO:0007669"/>
    <property type="project" value="TreeGrafter"/>
</dbReference>
<dbReference type="Gene3D" id="1.10.150.280">
    <property type="entry name" value="AF1531-like domain"/>
    <property type="match status" value="1"/>
</dbReference>
<evidence type="ECO:0000313" key="4">
    <source>
        <dbReference type="EMBL" id="MBR7833908.1"/>
    </source>
</evidence>